<feature type="compositionally biased region" description="Polar residues" evidence="9">
    <location>
        <begin position="90"/>
        <end position="104"/>
    </location>
</feature>
<evidence type="ECO:0000256" key="3">
    <source>
        <dbReference type="ARBA" id="ARBA00022763"/>
    </source>
</evidence>
<feature type="region of interest" description="Disordered" evidence="9">
    <location>
        <begin position="52"/>
        <end position="148"/>
    </location>
</feature>
<dbReference type="GO" id="GO:0032204">
    <property type="term" value="P:regulation of telomere maintenance"/>
    <property type="evidence" value="ECO:0007669"/>
    <property type="project" value="UniProtKB-ARBA"/>
</dbReference>
<keyword evidence="6" id="KW-0539">Nucleus</keyword>
<comment type="function">
    <text evidence="7">Non-catalytic component of a structure-specific DNA repair endonuclease responsible for the 5'-incision during DNA repair. Responsible, in conjunction with SLX4, for the first step in the repair of interstrand cross-links (ICL). Participates in the processing of anaphase bridge-generating DNA structures, which consist in incompletely processed DNA lesions arising during S or G2 phase, and can result in cytokinesis failure. Also required for homology-directed repair (HDR) of DNA double-strand breaks, in conjunction with SLX4.</text>
</comment>
<evidence type="ECO:0000313" key="11">
    <source>
        <dbReference type="Proteomes" id="UP000515154"/>
    </source>
</evidence>
<comment type="subcellular location">
    <subcellularLocation>
        <location evidence="1">Nucleus</location>
    </subcellularLocation>
</comment>
<dbReference type="Gene3D" id="1.10.150.20">
    <property type="entry name" value="5' to 3' exonuclease, C-terminal subdomain"/>
    <property type="match status" value="1"/>
</dbReference>
<dbReference type="InterPro" id="IPR011335">
    <property type="entry name" value="Restrct_endonuc-II-like"/>
</dbReference>
<dbReference type="PANTHER" id="PTHR12749:SF0">
    <property type="entry name" value="DNA EXCISION REPAIR PROTEIN ERCC-1"/>
    <property type="match status" value="1"/>
</dbReference>
<feature type="compositionally biased region" description="Low complexity" evidence="9">
    <location>
        <begin position="111"/>
        <end position="122"/>
    </location>
</feature>
<dbReference type="GO" id="GO:0003697">
    <property type="term" value="F:single-stranded DNA binding"/>
    <property type="evidence" value="ECO:0007669"/>
    <property type="project" value="TreeGrafter"/>
</dbReference>
<dbReference type="KEGG" id="osn:115218575"/>
<dbReference type="FunFam" id="3.40.50.10130:FF:000001">
    <property type="entry name" value="DNA excision repair protein ERCC-1"/>
    <property type="match status" value="1"/>
</dbReference>
<evidence type="ECO:0000256" key="1">
    <source>
        <dbReference type="ARBA" id="ARBA00004123"/>
    </source>
</evidence>
<evidence type="ECO:0000256" key="9">
    <source>
        <dbReference type="SAM" id="MobiDB-lite"/>
    </source>
</evidence>
<dbReference type="CDD" id="cd22325">
    <property type="entry name" value="ERCC1_C-like"/>
    <property type="match status" value="1"/>
</dbReference>
<evidence type="ECO:0000256" key="5">
    <source>
        <dbReference type="ARBA" id="ARBA00023204"/>
    </source>
</evidence>
<dbReference type="SUPFAM" id="SSF47781">
    <property type="entry name" value="RuvA domain 2-like"/>
    <property type="match status" value="1"/>
</dbReference>
<dbReference type="AlphaFoldDB" id="A0A7E6F9U3"/>
<feature type="compositionally biased region" description="Basic and acidic residues" evidence="9">
    <location>
        <begin position="71"/>
        <end position="86"/>
    </location>
</feature>
<name>A0A7E6F9U3_9MOLL</name>
<keyword evidence="3" id="KW-0227">DNA damage</keyword>
<organism evidence="11 12">
    <name type="scientific">Octopus sinensis</name>
    <name type="common">East Asian common octopus</name>
    <dbReference type="NCBI Taxonomy" id="2607531"/>
    <lineage>
        <taxon>Eukaryota</taxon>
        <taxon>Metazoa</taxon>
        <taxon>Spiralia</taxon>
        <taxon>Lophotrochozoa</taxon>
        <taxon>Mollusca</taxon>
        <taxon>Cephalopoda</taxon>
        <taxon>Coleoidea</taxon>
        <taxon>Octopodiformes</taxon>
        <taxon>Octopoda</taxon>
        <taxon>Incirrata</taxon>
        <taxon>Octopodidae</taxon>
        <taxon>Octopus</taxon>
    </lineage>
</organism>
<sequence length="370" mass="41477">MQPYFNPNDSMMAGARRLFQIPSLEEMETHKEKPLPVSSGFHKTATSISSFKATTNSSPAKVTFLPPKSSTPEKTDVSTNKEHIPPEFHQASTSNDQTNTSSKPNCDDSSSKSTSEISSGISENKKTDDPLIKKTSDPLKSANSAQPTVTSKAYSNSIIVNSRQRGNPILKGIRNVPWEFGNIVPDYEMGKACCALFLSLRYHQLHPEYIHKRLESLGKSYDLRIMLVQVDVKDCSYLLKDLGKMCILANCTLILAFSAEEAGRYLETYKVYENKPPDAIMEKSDKDYMSMLTECLTSVKQINKTDCANIISKFMSLEAVIQSNEKDFTFCPGLGPRKAEQLYNVFHEPFLKRRKLPSNNEEVVETSPKK</sequence>
<reference evidence="12" key="1">
    <citation type="submission" date="2025-08" db="UniProtKB">
        <authorList>
            <consortium name="RefSeq"/>
        </authorList>
    </citation>
    <scope>IDENTIFICATION</scope>
</reference>
<evidence type="ECO:0000256" key="4">
    <source>
        <dbReference type="ARBA" id="ARBA00023125"/>
    </source>
</evidence>
<evidence type="ECO:0000256" key="2">
    <source>
        <dbReference type="ARBA" id="ARBA00008283"/>
    </source>
</evidence>
<dbReference type="PANTHER" id="PTHR12749">
    <property type="entry name" value="EXCISION REPAIR CROSS-COMPLEMENTING 1 ERCC1"/>
    <property type="match status" value="1"/>
</dbReference>
<keyword evidence="4" id="KW-0238">DNA-binding</keyword>
<dbReference type="GO" id="GO:0003684">
    <property type="term" value="F:damaged DNA binding"/>
    <property type="evidence" value="ECO:0007669"/>
    <property type="project" value="InterPro"/>
</dbReference>
<protein>
    <recommendedName>
        <fullName evidence="8">DNA excision repair protein ERCC-1</fullName>
    </recommendedName>
</protein>
<feature type="compositionally biased region" description="Basic and acidic residues" evidence="9">
    <location>
        <begin position="123"/>
        <end position="137"/>
    </location>
</feature>
<dbReference type="GO" id="GO:0006289">
    <property type="term" value="P:nucleotide-excision repair"/>
    <property type="evidence" value="ECO:0007669"/>
    <property type="project" value="UniProtKB-ARBA"/>
</dbReference>
<dbReference type="GO" id="GO:0006312">
    <property type="term" value="P:mitotic recombination"/>
    <property type="evidence" value="ECO:0007669"/>
    <property type="project" value="TreeGrafter"/>
</dbReference>
<comment type="similarity">
    <text evidence="2">Belongs to the ERCC1/RAD10/SWI10 family.</text>
</comment>
<dbReference type="Gene3D" id="3.40.50.10130">
    <property type="match status" value="1"/>
</dbReference>
<dbReference type="Proteomes" id="UP000515154">
    <property type="component" value="Linkage group LG13"/>
</dbReference>
<dbReference type="GO" id="GO:0000110">
    <property type="term" value="C:nucleotide-excision repair factor 1 complex"/>
    <property type="evidence" value="ECO:0007669"/>
    <property type="project" value="TreeGrafter"/>
</dbReference>
<dbReference type="GO" id="GO:0070914">
    <property type="term" value="P:UV-damage excision repair"/>
    <property type="evidence" value="ECO:0007669"/>
    <property type="project" value="TreeGrafter"/>
</dbReference>
<accession>A0A7E6F9U3</accession>
<evidence type="ECO:0000256" key="6">
    <source>
        <dbReference type="ARBA" id="ARBA00023242"/>
    </source>
</evidence>
<evidence type="ECO:0000256" key="7">
    <source>
        <dbReference type="ARBA" id="ARBA00054210"/>
    </source>
</evidence>
<evidence type="ECO:0000313" key="12">
    <source>
        <dbReference type="RefSeq" id="XP_036364055.1"/>
    </source>
</evidence>
<dbReference type="GO" id="GO:0070522">
    <property type="term" value="C:ERCC4-ERCC1 complex"/>
    <property type="evidence" value="ECO:0007669"/>
    <property type="project" value="TreeGrafter"/>
</dbReference>
<evidence type="ECO:0000259" key="10">
    <source>
        <dbReference type="Pfam" id="PF03834"/>
    </source>
</evidence>
<dbReference type="Pfam" id="PF03834">
    <property type="entry name" value="Rad10"/>
    <property type="match status" value="1"/>
</dbReference>
<dbReference type="FunFam" id="1.10.150.20:FF:000017">
    <property type="entry name" value="DNA excision repair protein ERCC-1"/>
    <property type="match status" value="1"/>
</dbReference>
<keyword evidence="11" id="KW-1185">Reference proteome</keyword>
<dbReference type="RefSeq" id="XP_036364055.1">
    <property type="nucleotide sequence ID" value="XM_036508162.1"/>
</dbReference>
<dbReference type="InterPro" id="IPR004579">
    <property type="entry name" value="ERCC1/RAD10/SWI10"/>
</dbReference>
<proteinExistence type="inferred from homology"/>
<keyword evidence="5" id="KW-0234">DNA repair</keyword>
<gene>
    <name evidence="12" type="primary">LOC115218575</name>
</gene>
<dbReference type="InterPro" id="IPR047260">
    <property type="entry name" value="ERCC1-like_central_dom"/>
</dbReference>
<evidence type="ECO:0000256" key="8">
    <source>
        <dbReference type="ARBA" id="ARBA00071993"/>
    </source>
</evidence>
<feature type="domain" description="ERCC1-like central" evidence="10">
    <location>
        <begin position="157"/>
        <end position="270"/>
    </location>
</feature>
<dbReference type="NCBIfam" id="TIGR00597">
    <property type="entry name" value="rad10"/>
    <property type="match status" value="1"/>
</dbReference>
<dbReference type="SUPFAM" id="SSF52980">
    <property type="entry name" value="Restriction endonuclease-like"/>
    <property type="match status" value="1"/>
</dbReference>
<dbReference type="GO" id="GO:0006302">
    <property type="term" value="P:double-strand break repair"/>
    <property type="evidence" value="ECO:0007669"/>
    <property type="project" value="UniProtKB-ARBA"/>
</dbReference>
<dbReference type="InterPro" id="IPR010994">
    <property type="entry name" value="RuvA_2-like"/>
</dbReference>